<accession>A0A2P6PRF1</accession>
<name>A0A2P6PRF1_ROSCH</name>
<comment type="caution">
    <text evidence="1">The sequence shown here is derived from an EMBL/GenBank/DDBJ whole genome shotgun (WGS) entry which is preliminary data.</text>
</comment>
<gene>
    <name evidence="1" type="ORF">RchiOBHm_Chr6g0273191</name>
</gene>
<organism evidence="1 2">
    <name type="scientific">Rosa chinensis</name>
    <name type="common">China rose</name>
    <dbReference type="NCBI Taxonomy" id="74649"/>
    <lineage>
        <taxon>Eukaryota</taxon>
        <taxon>Viridiplantae</taxon>
        <taxon>Streptophyta</taxon>
        <taxon>Embryophyta</taxon>
        <taxon>Tracheophyta</taxon>
        <taxon>Spermatophyta</taxon>
        <taxon>Magnoliopsida</taxon>
        <taxon>eudicotyledons</taxon>
        <taxon>Gunneridae</taxon>
        <taxon>Pentapetalae</taxon>
        <taxon>rosids</taxon>
        <taxon>fabids</taxon>
        <taxon>Rosales</taxon>
        <taxon>Rosaceae</taxon>
        <taxon>Rosoideae</taxon>
        <taxon>Rosoideae incertae sedis</taxon>
        <taxon>Rosa</taxon>
    </lineage>
</organism>
<dbReference type="Proteomes" id="UP000238479">
    <property type="component" value="Chromosome 6"/>
</dbReference>
<keyword evidence="2" id="KW-1185">Reference proteome</keyword>
<proteinExistence type="predicted"/>
<evidence type="ECO:0000313" key="2">
    <source>
        <dbReference type="Proteomes" id="UP000238479"/>
    </source>
</evidence>
<dbReference type="AlphaFoldDB" id="A0A2P6PRF1"/>
<sequence>MYTSFSFSFSFFKLGIVHHEAYPKYPPVPTPGLEVWSRDYGLFQRIILQSLLLLLSLSAALPFSTSIRDQVVSTSLTLPLQFGAMNSIML</sequence>
<dbReference type="EMBL" id="PDCK01000044">
    <property type="protein sequence ID" value="PRQ24509.1"/>
    <property type="molecule type" value="Genomic_DNA"/>
</dbReference>
<reference evidence="1 2" key="1">
    <citation type="journal article" date="2018" name="Nat. Genet.">
        <title>The Rosa genome provides new insights in the design of modern roses.</title>
        <authorList>
            <person name="Bendahmane M."/>
        </authorList>
    </citation>
    <scope>NUCLEOTIDE SEQUENCE [LARGE SCALE GENOMIC DNA]</scope>
    <source>
        <strain evidence="2">cv. Old Blush</strain>
    </source>
</reference>
<protein>
    <submittedName>
        <fullName evidence="1">Uncharacterized protein</fullName>
    </submittedName>
</protein>
<dbReference type="Gramene" id="PRQ24509">
    <property type="protein sequence ID" value="PRQ24509"/>
    <property type="gene ID" value="RchiOBHm_Chr6g0273191"/>
</dbReference>
<evidence type="ECO:0000313" key="1">
    <source>
        <dbReference type="EMBL" id="PRQ24509.1"/>
    </source>
</evidence>